<keyword evidence="1" id="KW-0175">Coiled coil</keyword>
<dbReference type="PANTHER" id="PTHR23325:SF1">
    <property type="entry name" value="SERUM RESPONSE FACTOR-BINDING PROTEIN 1"/>
    <property type="match status" value="1"/>
</dbReference>
<dbReference type="KEGG" id="sapo:SAPIO_CDS10898"/>
<feature type="compositionally biased region" description="Basic and acidic residues" evidence="2">
    <location>
        <begin position="187"/>
        <end position="214"/>
    </location>
</feature>
<feature type="compositionally biased region" description="Acidic residues" evidence="2">
    <location>
        <begin position="295"/>
        <end position="321"/>
    </location>
</feature>
<accession>A0A084FUT6</accession>
<feature type="compositionally biased region" description="Basic and acidic residues" evidence="2">
    <location>
        <begin position="154"/>
        <end position="173"/>
    </location>
</feature>
<dbReference type="InterPro" id="IPR015158">
    <property type="entry name" value="Bud22_dom"/>
</dbReference>
<evidence type="ECO:0000256" key="1">
    <source>
        <dbReference type="ARBA" id="ARBA00023054"/>
    </source>
</evidence>
<dbReference type="GO" id="GO:0030490">
    <property type="term" value="P:maturation of SSU-rRNA"/>
    <property type="evidence" value="ECO:0007669"/>
    <property type="project" value="TreeGrafter"/>
</dbReference>
<dbReference type="VEuPathDB" id="FungiDB:SAPIO_CDS10898"/>
<dbReference type="EMBL" id="JOWA01000176">
    <property type="protein sequence ID" value="KEZ38848.1"/>
    <property type="molecule type" value="Genomic_DNA"/>
</dbReference>
<feature type="compositionally biased region" description="Low complexity" evidence="2">
    <location>
        <begin position="280"/>
        <end position="294"/>
    </location>
</feature>
<evidence type="ECO:0000256" key="2">
    <source>
        <dbReference type="SAM" id="MobiDB-lite"/>
    </source>
</evidence>
<dbReference type="Proteomes" id="UP000028545">
    <property type="component" value="Unassembled WGS sequence"/>
</dbReference>
<feature type="compositionally biased region" description="Basic and acidic residues" evidence="2">
    <location>
        <begin position="458"/>
        <end position="484"/>
    </location>
</feature>
<dbReference type="AlphaFoldDB" id="A0A084FUT6"/>
<evidence type="ECO:0000313" key="4">
    <source>
        <dbReference type="EMBL" id="KEZ38848.1"/>
    </source>
</evidence>
<dbReference type="OrthoDB" id="3364872at2759"/>
<feature type="compositionally biased region" description="Basic and acidic residues" evidence="2">
    <location>
        <begin position="233"/>
        <end position="242"/>
    </location>
</feature>
<dbReference type="GO" id="GO:0005634">
    <property type="term" value="C:nucleus"/>
    <property type="evidence" value="ECO:0007669"/>
    <property type="project" value="TreeGrafter"/>
</dbReference>
<dbReference type="HOGENOM" id="CLU_029647_0_0_1"/>
<feature type="compositionally biased region" description="Acidic residues" evidence="2">
    <location>
        <begin position="223"/>
        <end position="232"/>
    </location>
</feature>
<evidence type="ECO:0000259" key="3">
    <source>
        <dbReference type="Pfam" id="PF09073"/>
    </source>
</evidence>
<proteinExistence type="predicted"/>
<dbReference type="GO" id="GO:0030686">
    <property type="term" value="C:90S preribosome"/>
    <property type="evidence" value="ECO:0007669"/>
    <property type="project" value="TreeGrafter"/>
</dbReference>
<dbReference type="Pfam" id="PF09073">
    <property type="entry name" value="BUD22"/>
    <property type="match status" value="1"/>
</dbReference>
<organism evidence="4 5">
    <name type="scientific">Pseudallescheria apiosperma</name>
    <name type="common">Scedosporium apiospermum</name>
    <dbReference type="NCBI Taxonomy" id="563466"/>
    <lineage>
        <taxon>Eukaryota</taxon>
        <taxon>Fungi</taxon>
        <taxon>Dikarya</taxon>
        <taxon>Ascomycota</taxon>
        <taxon>Pezizomycotina</taxon>
        <taxon>Sordariomycetes</taxon>
        <taxon>Hypocreomycetidae</taxon>
        <taxon>Microascales</taxon>
        <taxon>Microascaceae</taxon>
        <taxon>Scedosporium</taxon>
    </lineage>
</organism>
<name>A0A084FUT6_PSEDA</name>
<keyword evidence="5" id="KW-1185">Reference proteome</keyword>
<dbReference type="OMA" id="ALWEKKF"/>
<gene>
    <name evidence="4" type="ORF">SAPIO_CDS10898</name>
</gene>
<dbReference type="PANTHER" id="PTHR23325">
    <property type="entry name" value="SERUM RESPONSE FACTOR-BINDING"/>
    <property type="match status" value="1"/>
</dbReference>
<sequence length="508" mass="56851">MAKRKRSSDETLEEKLPQFKTDLFRALKKVKGFERQRLSRRLHEKGLAEDRKEKYELEVAVLKSLDLHQTAYHYLYASLLKIKSIANHPDLPMEVRRGLAKPVLEEKEKAALQHVTSCLFNRLEVKQVTERIIGEACETLGLPMPERKRAKKKGDKDKDEEQEGKEFIEKADDTDNEEEEVANTRVSEARNRKMEKAEKTGKEEKRPRKEKEQAADDISISGSEDEYSDTDAEERAFAKFDRLVGGSSDSDADSESESDGGVTLQKGRRTTRTIRVRDMSISLSPESSGVSGSEAESEPELESESESESEFEGFSDPEPEDTLAAKPATTTTPSTKQAKTKAAKPAAAPPSRPTDSTFLPSLMGGYISGSESASDVDVAPRKNRLGQKQRQAIWEKKFGAKAKHLQQPQKPQGGKGKNKRDDGWDMRRGAVGEEDERQRKPWKKGIENPLAALRKGGRAGEEEAKRKPTKKDDEGPLHPSWEARKKAKQGQPQKIVIGANLANKIVFD</sequence>
<feature type="domain" description="Bud22" evidence="3">
    <location>
        <begin position="18"/>
        <end position="508"/>
    </location>
</feature>
<evidence type="ECO:0000313" key="5">
    <source>
        <dbReference type="Proteomes" id="UP000028545"/>
    </source>
</evidence>
<reference evidence="4 5" key="1">
    <citation type="journal article" date="2014" name="Genome Announc.">
        <title>Draft genome sequence of the pathogenic fungus Scedosporium apiospermum.</title>
        <authorList>
            <person name="Vandeputte P."/>
            <person name="Ghamrawi S."/>
            <person name="Rechenmann M."/>
            <person name="Iltis A."/>
            <person name="Giraud S."/>
            <person name="Fleury M."/>
            <person name="Thornton C."/>
            <person name="Delhaes L."/>
            <person name="Meyer W."/>
            <person name="Papon N."/>
            <person name="Bouchara J.P."/>
        </authorList>
    </citation>
    <scope>NUCLEOTIDE SEQUENCE [LARGE SCALE GENOMIC DNA]</scope>
    <source>
        <strain evidence="4 5">IHEM 14462</strain>
    </source>
</reference>
<dbReference type="GeneID" id="27720140"/>
<dbReference type="RefSeq" id="XP_016638647.1">
    <property type="nucleotide sequence ID" value="XM_016784431.1"/>
</dbReference>
<protein>
    <recommendedName>
        <fullName evidence="3">Bud22 domain-containing protein</fullName>
    </recommendedName>
</protein>
<feature type="region of interest" description="Disordered" evidence="2">
    <location>
        <begin position="147"/>
        <end position="494"/>
    </location>
</feature>
<dbReference type="InterPro" id="IPR037393">
    <property type="entry name" value="Bud22/SRFB1"/>
</dbReference>
<feature type="compositionally biased region" description="Low complexity" evidence="2">
    <location>
        <begin position="324"/>
        <end position="337"/>
    </location>
</feature>
<feature type="compositionally biased region" description="Basic and acidic residues" evidence="2">
    <location>
        <begin position="419"/>
        <end position="439"/>
    </location>
</feature>
<comment type="caution">
    <text evidence="4">The sequence shown here is derived from an EMBL/GenBank/DDBJ whole genome shotgun (WGS) entry which is preliminary data.</text>
</comment>